<feature type="domain" description="DD-reactivating factor swiveling" evidence="2">
    <location>
        <begin position="93"/>
        <end position="259"/>
    </location>
</feature>
<accession>A0A9D2U315</accession>
<proteinExistence type="predicted"/>
<evidence type="ECO:0000313" key="3">
    <source>
        <dbReference type="EMBL" id="HJD34394.1"/>
    </source>
</evidence>
<reference evidence="3" key="1">
    <citation type="journal article" date="2021" name="PeerJ">
        <title>Extensive microbial diversity within the chicken gut microbiome revealed by metagenomics and culture.</title>
        <authorList>
            <person name="Gilroy R."/>
            <person name="Ravi A."/>
            <person name="Getino M."/>
            <person name="Pursley I."/>
            <person name="Horton D.L."/>
            <person name="Alikhan N.F."/>
            <person name="Baker D."/>
            <person name="Gharbi K."/>
            <person name="Hall N."/>
            <person name="Watson M."/>
            <person name="Adriaenssens E.M."/>
            <person name="Foster-Nyarko E."/>
            <person name="Jarju S."/>
            <person name="Secka A."/>
            <person name="Antonio M."/>
            <person name="Oren A."/>
            <person name="Chaudhuri R.R."/>
            <person name="La Ragione R."/>
            <person name="Hildebrand F."/>
            <person name="Pallen M.J."/>
        </authorList>
    </citation>
    <scope>NUCLEOTIDE SEQUENCE</scope>
    <source>
        <strain evidence="3">ChiGjej3B3-11674</strain>
    </source>
</reference>
<dbReference type="EMBL" id="DWUV01000140">
    <property type="protein sequence ID" value="HJD34394.1"/>
    <property type="molecule type" value="Genomic_DNA"/>
</dbReference>
<dbReference type="InterPro" id="IPR012340">
    <property type="entry name" value="NA-bd_OB-fold"/>
</dbReference>
<dbReference type="PANTHER" id="PTHR32432:SF3">
    <property type="entry name" value="ETHANOLAMINE UTILIZATION PROTEIN EUTJ"/>
    <property type="match status" value="1"/>
</dbReference>
<dbReference type="NCBIfam" id="TIGR04491">
    <property type="entry name" value="reactive_PduG"/>
    <property type="match status" value="1"/>
</dbReference>
<sequence length="611" mass="64902">MSYIAGVDIGNSTTEVCIGEVTGNGNLTFLTSASCPTTGTKGTVENVYSVKNALKLAMSRIGRETSDIDLVRLNEAAPVIGDTAMETLTETVITDSSMIGHNPSTPAGAGQAVGEILLIGNISRGVPGTPYILAASADHSYEEVAAVVNQYGSGSGQHDGIDIVGIILQADEAVLVENRIHKKVPIIDEVRRIDRLPDGVPAAIEVALPGQTVRMLSNPYGIATLLGLNAEETRTVTPIAKSLIGKRSAVVLKTPGGNIHENILPAGEIYFHGDRNITINLDEGADKIMAAAADAGDIRDISGQPDTNVGNMLSRIRTGMSELDKSAEADIRITDILAVDTLAPVLISGALAGETCLEKAVGIAAMVKTQKLPMQEIADRLKTELNTEVKVAGVEAVMASLGALTTPGTKLPLAILDMGGGSTDAAVISDDGHVTMTHQAGAGELVSMLIQTELGLSDRHIAEQIKKYPLAKVESLFHMRMENGQMTFVDDSIDPRFFGRVVLLTESGLIRIEEEIPMEKIVQVRREAKRKVFVTNAFRALRKVAPEHNLRNISTVVLVGGSAEDFEIPEMLMEAFTDYRIVCGRGNIRGSEGPRNAVATGLVLSYVGEQQ</sequence>
<reference evidence="3" key="2">
    <citation type="submission" date="2021-04" db="EMBL/GenBank/DDBJ databases">
        <authorList>
            <person name="Gilroy R."/>
        </authorList>
    </citation>
    <scope>NUCLEOTIDE SEQUENCE</scope>
    <source>
        <strain evidence="3">ChiGjej3B3-11674</strain>
    </source>
</reference>
<dbReference type="InterPro" id="IPR050696">
    <property type="entry name" value="FtsA/MreB"/>
</dbReference>
<gene>
    <name evidence="3" type="ORF">H9911_07650</name>
</gene>
<dbReference type="Pfam" id="PF18427">
    <property type="entry name" value="DDR_swiveling"/>
    <property type="match status" value="1"/>
</dbReference>
<dbReference type="PANTHER" id="PTHR32432">
    <property type="entry name" value="CELL DIVISION PROTEIN FTSA-RELATED"/>
    <property type="match status" value="1"/>
</dbReference>
<dbReference type="SUPFAM" id="SSF82317">
    <property type="entry name" value="Swiveling domain of dehydratase reactivase alpha subunit"/>
    <property type="match status" value="1"/>
</dbReference>
<dbReference type="InterPro" id="IPR043129">
    <property type="entry name" value="ATPase_NBD"/>
</dbReference>
<name>A0A9D2U315_9FIRM</name>
<dbReference type="Gene3D" id="2.40.50.140">
    <property type="entry name" value="Nucleic acid-binding proteins"/>
    <property type="match status" value="1"/>
</dbReference>
<dbReference type="Gene3D" id="3.30.420.40">
    <property type="match status" value="2"/>
</dbReference>
<evidence type="ECO:0000259" key="2">
    <source>
        <dbReference type="Pfam" id="PF18427"/>
    </source>
</evidence>
<dbReference type="InterPro" id="IPR009191">
    <property type="entry name" value="DDRA"/>
</dbReference>
<dbReference type="Pfam" id="PF08841">
    <property type="entry name" value="DDR"/>
    <property type="match status" value="1"/>
</dbReference>
<dbReference type="InterPro" id="IPR030994">
    <property type="entry name" value="DDR_dom"/>
</dbReference>
<feature type="domain" description="Diol dehydratase reactivase ATPase-like" evidence="1">
    <location>
        <begin position="279"/>
        <end position="606"/>
    </location>
</feature>
<dbReference type="InterPro" id="IPR028975">
    <property type="entry name" value="DDRA_swiveling_dom_sf"/>
</dbReference>
<dbReference type="InterPro" id="IPR040916">
    <property type="entry name" value="DDR_swiveling"/>
</dbReference>
<dbReference type="Proteomes" id="UP000823897">
    <property type="component" value="Unassembled WGS sequence"/>
</dbReference>
<dbReference type="SUPFAM" id="SSF53067">
    <property type="entry name" value="Actin-like ATPase domain"/>
    <property type="match status" value="2"/>
</dbReference>
<protein>
    <submittedName>
        <fullName evidence="3">Diol dehydratase reactivase subunit alpha</fullName>
    </submittedName>
</protein>
<dbReference type="AlphaFoldDB" id="A0A9D2U315"/>
<dbReference type="Gene3D" id="3.50.30.70">
    <property type="entry name" value="Swiveling domain of dehydratase reactivase alpha subunit"/>
    <property type="match status" value="1"/>
</dbReference>
<evidence type="ECO:0000313" key="4">
    <source>
        <dbReference type="Proteomes" id="UP000823897"/>
    </source>
</evidence>
<comment type="caution">
    <text evidence="3">The sequence shown here is derived from an EMBL/GenBank/DDBJ whole genome shotgun (WGS) entry which is preliminary data.</text>
</comment>
<organism evidence="3 4">
    <name type="scientific">Candidatus Mediterraneibacter tabaqchaliae</name>
    <dbReference type="NCBI Taxonomy" id="2838689"/>
    <lineage>
        <taxon>Bacteria</taxon>
        <taxon>Bacillati</taxon>
        <taxon>Bacillota</taxon>
        <taxon>Clostridia</taxon>
        <taxon>Lachnospirales</taxon>
        <taxon>Lachnospiraceae</taxon>
        <taxon>Mediterraneibacter</taxon>
    </lineage>
</organism>
<evidence type="ECO:0000259" key="1">
    <source>
        <dbReference type="Pfam" id="PF08841"/>
    </source>
</evidence>
<dbReference type="Gene3D" id="3.90.470.30">
    <property type="match status" value="1"/>
</dbReference>